<evidence type="ECO:0000256" key="1">
    <source>
        <dbReference type="PROSITE-ProRule" id="PRU00339"/>
    </source>
</evidence>
<dbReference type="SMART" id="SM00028">
    <property type="entry name" value="TPR"/>
    <property type="match status" value="5"/>
</dbReference>
<organism evidence="2 3">
    <name type="scientific">Membranihabitans marinus</name>
    <dbReference type="NCBI Taxonomy" id="1227546"/>
    <lineage>
        <taxon>Bacteria</taxon>
        <taxon>Pseudomonadati</taxon>
        <taxon>Bacteroidota</taxon>
        <taxon>Saprospiria</taxon>
        <taxon>Saprospirales</taxon>
        <taxon>Saprospiraceae</taxon>
        <taxon>Membranihabitans</taxon>
    </lineage>
</organism>
<dbReference type="PROSITE" id="PS50005">
    <property type="entry name" value="TPR"/>
    <property type="match status" value="2"/>
</dbReference>
<accession>A0A953HMF0</accession>
<dbReference type="EMBL" id="JAHVHU010000006">
    <property type="protein sequence ID" value="MBY5957769.1"/>
    <property type="molecule type" value="Genomic_DNA"/>
</dbReference>
<feature type="repeat" description="TPR" evidence="1">
    <location>
        <begin position="23"/>
        <end position="56"/>
    </location>
</feature>
<evidence type="ECO:0000313" key="2">
    <source>
        <dbReference type="EMBL" id="MBY5957769.1"/>
    </source>
</evidence>
<proteinExistence type="predicted"/>
<name>A0A953HMF0_9BACT</name>
<dbReference type="RefSeq" id="WP_222579291.1">
    <property type="nucleotide sequence ID" value="NZ_JAHVHU010000006.1"/>
</dbReference>
<dbReference type="Proteomes" id="UP000753961">
    <property type="component" value="Unassembled WGS sequence"/>
</dbReference>
<dbReference type="PANTHER" id="PTHR12558">
    <property type="entry name" value="CELL DIVISION CYCLE 16,23,27"/>
    <property type="match status" value="1"/>
</dbReference>
<dbReference type="Pfam" id="PF13181">
    <property type="entry name" value="TPR_8"/>
    <property type="match status" value="1"/>
</dbReference>
<evidence type="ECO:0000313" key="3">
    <source>
        <dbReference type="Proteomes" id="UP000753961"/>
    </source>
</evidence>
<keyword evidence="3" id="KW-1185">Reference proteome</keyword>
<dbReference type="PANTHER" id="PTHR12558:SF13">
    <property type="entry name" value="CELL DIVISION CYCLE PROTEIN 27 HOMOLOG"/>
    <property type="match status" value="1"/>
</dbReference>
<reference evidence="2" key="1">
    <citation type="submission" date="2021-06" db="EMBL/GenBank/DDBJ databases">
        <title>44 bacteria genomes isolated from Dapeng, Shenzhen.</title>
        <authorList>
            <person name="Zheng W."/>
            <person name="Yu S."/>
            <person name="Huang Y."/>
        </authorList>
    </citation>
    <scope>NUCLEOTIDE SEQUENCE</scope>
    <source>
        <strain evidence="2">DP5N28-2</strain>
    </source>
</reference>
<dbReference type="Pfam" id="PF13174">
    <property type="entry name" value="TPR_6"/>
    <property type="match status" value="1"/>
</dbReference>
<dbReference type="Pfam" id="PF13432">
    <property type="entry name" value="TPR_16"/>
    <property type="match status" value="1"/>
</dbReference>
<comment type="caution">
    <text evidence="2">The sequence shown here is derived from an EMBL/GenBank/DDBJ whole genome shotgun (WGS) entry which is preliminary data.</text>
</comment>
<keyword evidence="1" id="KW-0802">TPR repeat</keyword>
<sequence length="626" mass="72367">MNNKIKVIGLTLGMLLGWLITLSAQNPQLAMHYYNRGEFEKAQSIFSELVNKQPENKIYFEKLMDCLTQLRKYDVALSQIEQRIQRYPSDPVNHYLKGNIYELKKEHEKAKSSFKEAIKTASKNPATIAGLAQQFQQRGKYELALETFEASRKNGKIHPSYTLPMANLYYNIGNYKRMIDSYLDAIDYRPESVSFVLNYFQRYLPDDYLDDLEQNVLTRLQKSSNESYNEILAWTYIQNNNYTMAYRQLRSIDKRKNENGHRLFRLGQNAMQADEFEGAVRIFDYIISDKGRNSTYYYPAQEAILKARKSILLEQADSNQIQNLTDLTTEYLALADSLGYNRLTASLIKNIAEIQAFDIHDYEGAIHTLEKLIGISGINRELLSASKILLADIYLSTGDRWEATLLYSQVDKEHKEDETGQLARFRNAKLSYYMGDFEWAQKQFDILRVATSRLIANDAIDMNIFIIDNLGLDTTTQNLKAYAEADFLHFKNQDEKALIKLDSLGQALPDDHELRDDIIYLEAEILRDNRRYEAAKERYEAIVALYPDGIWADNSLYAIAQLYLNKLDNPEKAMATFEKIFIDYDNSTFAVDARKNYRELRAVLNAEKSPAIPQNDSIPSPSLEEN</sequence>
<gene>
    <name evidence="2" type="ORF">KUV50_06490</name>
</gene>
<dbReference type="InterPro" id="IPR011990">
    <property type="entry name" value="TPR-like_helical_dom_sf"/>
</dbReference>
<dbReference type="Gene3D" id="1.25.40.10">
    <property type="entry name" value="Tetratricopeptide repeat domain"/>
    <property type="match status" value="4"/>
</dbReference>
<dbReference type="AlphaFoldDB" id="A0A953HMF0"/>
<feature type="repeat" description="TPR" evidence="1">
    <location>
        <begin position="159"/>
        <end position="192"/>
    </location>
</feature>
<dbReference type="SUPFAM" id="SSF48452">
    <property type="entry name" value="TPR-like"/>
    <property type="match status" value="3"/>
</dbReference>
<dbReference type="InterPro" id="IPR019734">
    <property type="entry name" value="TPR_rpt"/>
</dbReference>
<protein>
    <submittedName>
        <fullName evidence="2">Tetratricopeptide repeat protein</fullName>
    </submittedName>
</protein>